<evidence type="ECO:0000313" key="3">
    <source>
        <dbReference type="Proteomes" id="UP000196573"/>
    </source>
</evidence>
<reference evidence="2 3" key="1">
    <citation type="submission" date="2017-03" db="EMBL/GenBank/DDBJ databases">
        <authorList>
            <person name="Afonso C.L."/>
            <person name="Miller P.J."/>
            <person name="Scott M.A."/>
            <person name="Spackman E."/>
            <person name="Goraichik I."/>
            <person name="Dimitrov K.M."/>
            <person name="Suarez D.L."/>
            <person name="Swayne D.E."/>
        </authorList>
    </citation>
    <scope>NUCLEOTIDE SEQUENCE [LARGE SCALE GENOMIC DNA]</scope>
    <source>
        <strain evidence="2">SB41UT1</strain>
    </source>
</reference>
<feature type="region of interest" description="Disordered" evidence="1">
    <location>
        <begin position="321"/>
        <end position="366"/>
    </location>
</feature>
<evidence type="ECO:0000256" key="1">
    <source>
        <dbReference type="SAM" id="MobiDB-lite"/>
    </source>
</evidence>
<keyword evidence="3" id="KW-1185">Reference proteome</keyword>
<sequence length="1759" mass="196908">MDGLNPRVLESIQQLKPSGSPSQERDGQGQGRRISRVSPNARLSLQRMSELVAAGNRELKIQDMDVQGLNSVDPILLKQNLKTSPAVVAQELREEAKGVVRALEKDRQIAFDEIRQTLSEFVSGMNRKVVFGDYSHDTKRKIIDYVEGQLKETPVDEHEVGGTKWLNAFNFQNSFDGFRDQVRGTADKTPPRAQTPPKAVQTAPQPAVRKAPHLRLRLETSYDSVTKDFKAALEAELQRPDSPVVAAADQAQVAACTKVREYLESDKYSDADKNKLFKKIQADFLGKLGHLDYNRQLKLLPMGELIQQAIDQTVVIESVVKDTGRKDPTTQELPPPPVPKKRRPRSDAIQLDGGRPKPSQPADPLERQWQGIADGLVSGKYDEAEIWNWCTQLRERLIDASVDMNQRKAMIDRYEQKVVTVLGSYHAAHDDIIYGVMDNLNNYRRVMEAQSQVPVRNVQERQEADAAQTLATALVKDLQMHRPLDQVEQNFFRRMQGTLGRLDKQEQSAFLLNLRGKVGEEVQQYNSRSREAGLLMKLRFKVEAELQILGSENRALQNPSTQVMDSLRSQRPVSPPPLVRGGMVVAPTEQLHDASQVGMSLRQTRPATGMTSDPEASLLQMARSTKTSPTESVASQVRVEVQVQSHYREMMALVSVLKPIVNPQFDLTDTDWAALINEGVIYKENLHTFKNALRNRDHQGILNYIQQNLPRCRGAAVNRNRDELQTLLSATTNASNLRIQRVPEDGNAFYTVAASHFGTKSSEDVRLDLERYIQTRLDNPGYDPEFNALLDSDPQKYPSRRELREACASHRISTPVKAGRRETKDQANPTYLSALARMTNCPVTCIYCDHGELFVYAYDQNGRACSYQEAADNKPLEFLYDPNTGHFDSVTRAQPQPDPVASPQSLPHETGASLSYRPEQQDDSLGSNPYSSLKIKSRPLEERELSSLERGIEIDQGVDDDMMMSLSPAMLSQALKSGRTLDDVWGELQANGLATHENMKWLRETFGDAVVCKKDFMPALLAFTQLTKWSQKLYEINALGKVQPFAYGEFKAFYNAGLMTPQWIQKINGMGQDADRDTRLVLDLDRELLEVQMQKDKRLQEAGLSNQGVWMAQLGNTCWINSSLQMMLTMLGPDDIAFLKQKMDEYPHDSIKELAKSVIGLCEAGHMVKAGKAEPSCMVGHQKRFMDACHGVAKSFDYHFTGMELLDLFAQGPHSGREDDPAALMGGVMEALQLSSHPRMGLSQSRMKTTVCGNNKAATVITGTPDPQNMIQVPVPAKAHGLSMLADAIDDQAIQRLKAMRYATHEQAKLRDDFLKFIKVHRAQKTDNVDDAEGETRAAAGELWRDIRQLYNGVSRMDALIVGAQGQLVTDCIQYENKGTIPAGSRIPDIGSAATGFDYQPPNNGRGRYDGVVSQDPSDGSVYIAYKELHTLSEEQAKVLGTKQVLDLTCRGVAIVDEQGRLTRPCLDRIMELDSTYKPNPDVKLPTGQLMLDTMGRTVGELPGLPAGTKILDPDLKNAIRYRGLEGLDEGEQVALANSVAIMLGINVPREQLQQQQITMRQCLNGLNKVEHGELDWNRDELESAEVDFQDMPVELARDKPAKERGPGEKAIEVRRPTRTQQVFRADKDQFKKFTLQFALFDSRNGQAVKRGSDALDAFRNGGNKITLPMYDTKTGERFEMQARLSSVICHHGNTANSGHYINLTIDEKGQVTVQDDTLNLPLNEYAKLRGYRKPVRNVDEFLNISGFTPYMGYYHKVS</sequence>
<keyword evidence="2" id="KW-0378">Hydrolase</keyword>
<proteinExistence type="predicted"/>
<dbReference type="InterPro" id="IPR038765">
    <property type="entry name" value="Papain-like_cys_pep_sf"/>
</dbReference>
<accession>A0A1X7AKQ1</accession>
<feature type="region of interest" description="Disordered" evidence="1">
    <location>
        <begin position="182"/>
        <end position="210"/>
    </location>
</feature>
<dbReference type="EMBL" id="FWPT01000005">
    <property type="protein sequence ID" value="SMA47318.1"/>
    <property type="molecule type" value="Genomic_DNA"/>
</dbReference>
<organism evidence="2 3">
    <name type="scientific">Parendozoicomonas haliclonae</name>
    <dbReference type="NCBI Taxonomy" id="1960125"/>
    <lineage>
        <taxon>Bacteria</taxon>
        <taxon>Pseudomonadati</taxon>
        <taxon>Pseudomonadota</taxon>
        <taxon>Gammaproteobacteria</taxon>
        <taxon>Oceanospirillales</taxon>
        <taxon>Endozoicomonadaceae</taxon>
        <taxon>Parendozoicomonas</taxon>
    </lineage>
</organism>
<feature type="compositionally biased region" description="Polar residues" evidence="1">
    <location>
        <begin position="559"/>
        <end position="572"/>
    </location>
</feature>
<dbReference type="Proteomes" id="UP000196573">
    <property type="component" value="Unassembled WGS sequence"/>
</dbReference>
<gene>
    <name evidence="2" type="ORF">EHSB41UT_02370</name>
</gene>
<evidence type="ECO:0000313" key="2">
    <source>
        <dbReference type="EMBL" id="SMA47318.1"/>
    </source>
</evidence>
<dbReference type="RefSeq" id="WP_087110113.1">
    <property type="nucleotide sequence ID" value="NZ_CBCSCN010000003.1"/>
</dbReference>
<dbReference type="OrthoDB" id="9903882at2"/>
<protein>
    <submittedName>
        <fullName evidence="2">Ubiquitin carboxyl-terminal hydrolase</fullName>
    </submittedName>
</protein>
<feature type="region of interest" description="Disordered" evidence="1">
    <location>
        <begin position="559"/>
        <end position="578"/>
    </location>
</feature>
<dbReference type="Gene3D" id="3.90.70.80">
    <property type="match status" value="1"/>
</dbReference>
<dbReference type="SUPFAM" id="SSF54001">
    <property type="entry name" value="Cysteine proteinases"/>
    <property type="match status" value="1"/>
</dbReference>
<feature type="compositionally biased region" description="Polar residues" evidence="1">
    <location>
        <begin position="13"/>
        <end position="22"/>
    </location>
</feature>
<name>A0A1X7AKQ1_9GAMM</name>
<dbReference type="GO" id="GO:0016787">
    <property type="term" value="F:hydrolase activity"/>
    <property type="evidence" value="ECO:0007669"/>
    <property type="project" value="UniProtKB-KW"/>
</dbReference>
<feature type="region of interest" description="Disordered" evidence="1">
    <location>
        <begin position="885"/>
        <end position="933"/>
    </location>
</feature>
<feature type="region of interest" description="Disordered" evidence="1">
    <location>
        <begin position="13"/>
        <end position="39"/>
    </location>
</feature>